<dbReference type="PANTHER" id="PTHR12941">
    <property type="entry name" value="ER MEMBRANE PROTEIN COMPLEX"/>
    <property type="match status" value="1"/>
</dbReference>
<name>A0A9W7XPA1_9FUNG</name>
<dbReference type="GO" id="GO:0072546">
    <property type="term" value="C:EMC complex"/>
    <property type="evidence" value="ECO:0007669"/>
    <property type="project" value="InterPro"/>
</dbReference>
<keyword evidence="4" id="KW-1185">Reference proteome</keyword>
<feature type="domain" description="MPN" evidence="2">
    <location>
        <begin position="4"/>
        <end position="138"/>
    </location>
</feature>
<dbReference type="PANTHER" id="PTHR12941:SF10">
    <property type="entry name" value="ER MEMBRANE PROTEIN COMPLEX SUBUNIT 8_9 HOMOLOG"/>
    <property type="match status" value="1"/>
</dbReference>
<comment type="similarity">
    <text evidence="1">Belongs to the EMC8/EMC9 family.</text>
</comment>
<sequence length="211" mass="23106">MPEYVVSSQAYAKAILHCAKYPWAAVQGLLLGEKKEGKFRLTDAVPLSHNWTQLTPMFDVAFQQVQIYAKSKNLVVAGFYVANEDPESVQLSASSSLLAQTIVSINPEAIAFAINAKNFKTSQSSQPALVAFSFVDSQWKEQTAAFSGSAGKGSAKNAAIFTLENNQALTTARILVEERAEVGIFDFDEHLENVSLDWLQNSALNERIRTA</sequence>
<dbReference type="InterPro" id="IPR037518">
    <property type="entry name" value="MPN"/>
</dbReference>
<accession>A0A9W7XPA1</accession>
<evidence type="ECO:0000259" key="2">
    <source>
        <dbReference type="PROSITE" id="PS50249"/>
    </source>
</evidence>
<dbReference type="CDD" id="cd08060">
    <property type="entry name" value="MPN_UPF0172"/>
    <property type="match status" value="1"/>
</dbReference>
<dbReference type="PROSITE" id="PS50249">
    <property type="entry name" value="MPN"/>
    <property type="match status" value="1"/>
</dbReference>
<protein>
    <recommendedName>
        <fullName evidence="2">MPN domain-containing protein</fullName>
    </recommendedName>
</protein>
<proteinExistence type="inferred from homology"/>
<dbReference type="EMBL" id="JANBOH010000050">
    <property type="protein sequence ID" value="KAJ1646753.1"/>
    <property type="molecule type" value="Genomic_DNA"/>
</dbReference>
<reference evidence="3" key="1">
    <citation type="submission" date="2022-07" db="EMBL/GenBank/DDBJ databases">
        <title>Phylogenomic reconstructions and comparative analyses of Kickxellomycotina fungi.</title>
        <authorList>
            <person name="Reynolds N.K."/>
            <person name="Stajich J.E."/>
            <person name="Barry K."/>
            <person name="Grigoriev I.V."/>
            <person name="Crous P."/>
            <person name="Smith M.E."/>
        </authorList>
    </citation>
    <scope>NUCLEOTIDE SEQUENCE</scope>
    <source>
        <strain evidence="3">NBRC 105413</strain>
    </source>
</reference>
<comment type="caution">
    <text evidence="3">The sequence shown here is derived from an EMBL/GenBank/DDBJ whole genome shotgun (WGS) entry which is preliminary data.</text>
</comment>
<gene>
    <name evidence="3" type="ORF">LPJ64_001798</name>
</gene>
<evidence type="ECO:0000256" key="1">
    <source>
        <dbReference type="ARBA" id="ARBA00007461"/>
    </source>
</evidence>
<evidence type="ECO:0000313" key="4">
    <source>
        <dbReference type="Proteomes" id="UP001145021"/>
    </source>
</evidence>
<dbReference type="Proteomes" id="UP001145021">
    <property type="component" value="Unassembled WGS sequence"/>
</dbReference>
<evidence type="ECO:0000313" key="3">
    <source>
        <dbReference type="EMBL" id="KAJ1646753.1"/>
    </source>
</evidence>
<dbReference type="Gene3D" id="3.40.140.10">
    <property type="entry name" value="Cytidine Deaminase, domain 2"/>
    <property type="match status" value="1"/>
</dbReference>
<dbReference type="InterPro" id="IPR005366">
    <property type="entry name" value="EMC8/9"/>
</dbReference>
<dbReference type="Pfam" id="PF03665">
    <property type="entry name" value="UPF0172"/>
    <property type="match status" value="1"/>
</dbReference>
<organism evidence="3 4">
    <name type="scientific">Coemansia asiatica</name>
    <dbReference type="NCBI Taxonomy" id="1052880"/>
    <lineage>
        <taxon>Eukaryota</taxon>
        <taxon>Fungi</taxon>
        <taxon>Fungi incertae sedis</taxon>
        <taxon>Zoopagomycota</taxon>
        <taxon>Kickxellomycotina</taxon>
        <taxon>Kickxellomycetes</taxon>
        <taxon>Kickxellales</taxon>
        <taxon>Kickxellaceae</taxon>
        <taxon>Coemansia</taxon>
    </lineage>
</organism>
<dbReference type="AlphaFoldDB" id="A0A9W7XPA1"/>